<feature type="compositionally biased region" description="Pro residues" evidence="1">
    <location>
        <begin position="174"/>
        <end position="183"/>
    </location>
</feature>
<gene>
    <name evidence="3" type="ORF">PAHAL_7G323600</name>
</gene>
<evidence type="ECO:0000313" key="3">
    <source>
        <dbReference type="EMBL" id="PVH35966.1"/>
    </source>
</evidence>
<evidence type="ECO:0000256" key="1">
    <source>
        <dbReference type="SAM" id="MobiDB-lite"/>
    </source>
</evidence>
<dbReference type="PROSITE" id="PS50144">
    <property type="entry name" value="MATH"/>
    <property type="match status" value="1"/>
</dbReference>
<reference evidence="3" key="1">
    <citation type="submission" date="2018-04" db="EMBL/GenBank/DDBJ databases">
        <title>WGS assembly of Panicum hallii.</title>
        <authorList>
            <person name="Lovell J."/>
            <person name="Jenkins J."/>
            <person name="Lowry D."/>
            <person name="Mamidi S."/>
            <person name="Sreedasyam A."/>
            <person name="Weng X."/>
            <person name="Barry K."/>
            <person name="Bonette J."/>
            <person name="Campitelli B."/>
            <person name="Daum C."/>
            <person name="Gordon S."/>
            <person name="Gould B."/>
            <person name="Lipzen A."/>
            <person name="Macqueen A."/>
            <person name="Palacio-Mejia J."/>
            <person name="Plott C."/>
            <person name="Shakirov E."/>
            <person name="Shu S."/>
            <person name="Yoshinaga Y."/>
            <person name="Zane M."/>
            <person name="Rokhsar D."/>
            <person name="Grimwood J."/>
            <person name="Schmutz J."/>
            <person name="Juenger T."/>
        </authorList>
    </citation>
    <scope>NUCLEOTIDE SEQUENCE [LARGE SCALE GENOMIC DNA]</scope>
    <source>
        <strain evidence="3">FIL2</strain>
    </source>
</reference>
<protein>
    <recommendedName>
        <fullName evidence="2">MATH domain-containing protein</fullName>
    </recommendedName>
</protein>
<dbReference type="Proteomes" id="UP000243499">
    <property type="component" value="Chromosome 7"/>
</dbReference>
<evidence type="ECO:0000259" key="2">
    <source>
        <dbReference type="PROSITE" id="PS50144"/>
    </source>
</evidence>
<name>A0A2T8IE75_9POAL</name>
<dbReference type="Pfam" id="PF22486">
    <property type="entry name" value="MATH_2"/>
    <property type="match status" value="1"/>
</dbReference>
<dbReference type="PANTHER" id="PTHR26379">
    <property type="entry name" value="BTB/POZ AND MATH DOMAIN-CONTAINING PROTEIN 1"/>
    <property type="match status" value="1"/>
</dbReference>
<dbReference type="AlphaFoldDB" id="A0A2T8IE75"/>
<feature type="compositionally biased region" description="Low complexity" evidence="1">
    <location>
        <begin position="207"/>
        <end position="221"/>
    </location>
</feature>
<dbReference type="InterPro" id="IPR008974">
    <property type="entry name" value="TRAF-like"/>
</dbReference>
<proteinExistence type="predicted"/>
<dbReference type="Gramene" id="PVH35966">
    <property type="protein sequence ID" value="PVH35966"/>
    <property type="gene ID" value="PAHAL_7G323600"/>
</dbReference>
<accession>A0A2T8IE75</accession>
<feature type="region of interest" description="Disordered" evidence="1">
    <location>
        <begin position="153"/>
        <end position="235"/>
    </location>
</feature>
<dbReference type="CDD" id="cd00121">
    <property type="entry name" value="MATH"/>
    <property type="match status" value="1"/>
</dbReference>
<feature type="compositionally biased region" description="Polar residues" evidence="1">
    <location>
        <begin position="191"/>
        <end position="206"/>
    </location>
</feature>
<dbReference type="InterPro" id="IPR002083">
    <property type="entry name" value="MATH/TRAF_dom"/>
</dbReference>
<dbReference type="Gene3D" id="2.60.210.10">
    <property type="entry name" value="Apoptosis, Tumor Necrosis Factor Receptor Associated Protein 2, Chain A"/>
    <property type="match status" value="1"/>
</dbReference>
<dbReference type="InterPro" id="IPR045005">
    <property type="entry name" value="BPM1-6"/>
</dbReference>
<sequence>MASAGAAAVTTSASEVSVSSHLFTVRGYGNTKGIGVGVSIESPAFDAAGHRWSVVFYPDGESQDASGQISVFVRLVSEASDDVTVLYGFSLVDPTGAAPAEEASKAPKVSTFSCGEARGVGCFMEQETFEASPYLQDNCFTIKCVIGAVKGPVGRPRGGARRRPLAGPAWTAVPSPPLSPPRCRPLVFSSLPIQTRPFSSPGQTLTPPAAASSSTRPPAAASHRRRDRDAGGRTR</sequence>
<feature type="domain" description="MATH" evidence="2">
    <location>
        <begin position="18"/>
        <end position="146"/>
    </location>
</feature>
<dbReference type="EMBL" id="CM008052">
    <property type="protein sequence ID" value="PVH35966.1"/>
    <property type="molecule type" value="Genomic_DNA"/>
</dbReference>
<organism evidence="3">
    <name type="scientific">Panicum hallii</name>
    <dbReference type="NCBI Taxonomy" id="206008"/>
    <lineage>
        <taxon>Eukaryota</taxon>
        <taxon>Viridiplantae</taxon>
        <taxon>Streptophyta</taxon>
        <taxon>Embryophyta</taxon>
        <taxon>Tracheophyta</taxon>
        <taxon>Spermatophyta</taxon>
        <taxon>Magnoliopsida</taxon>
        <taxon>Liliopsida</taxon>
        <taxon>Poales</taxon>
        <taxon>Poaceae</taxon>
        <taxon>PACMAD clade</taxon>
        <taxon>Panicoideae</taxon>
        <taxon>Panicodae</taxon>
        <taxon>Paniceae</taxon>
        <taxon>Panicinae</taxon>
        <taxon>Panicum</taxon>
        <taxon>Panicum sect. Panicum</taxon>
    </lineage>
</organism>
<dbReference type="SUPFAM" id="SSF49599">
    <property type="entry name" value="TRAF domain-like"/>
    <property type="match status" value="1"/>
</dbReference>
<dbReference type="GO" id="GO:0016567">
    <property type="term" value="P:protein ubiquitination"/>
    <property type="evidence" value="ECO:0007669"/>
    <property type="project" value="InterPro"/>
</dbReference>